<dbReference type="PROSITE" id="PS50929">
    <property type="entry name" value="ABC_TM1F"/>
    <property type="match status" value="1"/>
</dbReference>
<dbReference type="Proteomes" id="UP000236742">
    <property type="component" value="Unassembled WGS sequence"/>
</dbReference>
<feature type="transmembrane region" description="Helical" evidence="5">
    <location>
        <begin position="63"/>
        <end position="82"/>
    </location>
</feature>
<feature type="domain" description="ABC transmembrane type-1" evidence="6">
    <location>
        <begin position="35"/>
        <end position="281"/>
    </location>
</feature>
<organism evidence="7 8">
    <name type="scientific">Jhaorihella thermophila</name>
    <dbReference type="NCBI Taxonomy" id="488547"/>
    <lineage>
        <taxon>Bacteria</taxon>
        <taxon>Pseudomonadati</taxon>
        <taxon>Pseudomonadota</taxon>
        <taxon>Alphaproteobacteria</taxon>
        <taxon>Rhodobacterales</taxon>
        <taxon>Paracoccaceae</taxon>
        <taxon>Jhaorihella</taxon>
    </lineage>
</organism>
<dbReference type="InterPro" id="IPR036640">
    <property type="entry name" value="ABC1_TM_sf"/>
</dbReference>
<keyword evidence="4 5" id="KW-0472">Membrane</keyword>
<feature type="transmembrane region" description="Helical" evidence="5">
    <location>
        <begin position="224"/>
        <end position="244"/>
    </location>
</feature>
<evidence type="ECO:0000313" key="8">
    <source>
        <dbReference type="Proteomes" id="UP000236742"/>
    </source>
</evidence>
<name>A0A1H5UG80_9RHOB</name>
<feature type="transmembrane region" description="Helical" evidence="5">
    <location>
        <begin position="21"/>
        <end position="51"/>
    </location>
</feature>
<protein>
    <submittedName>
        <fullName evidence="7">ABC transporter transmembrane region</fullName>
    </submittedName>
</protein>
<evidence type="ECO:0000313" key="7">
    <source>
        <dbReference type="EMBL" id="SEF74040.1"/>
    </source>
</evidence>
<feature type="transmembrane region" description="Helical" evidence="5">
    <location>
        <begin position="143"/>
        <end position="174"/>
    </location>
</feature>
<dbReference type="SUPFAM" id="SSF90123">
    <property type="entry name" value="ABC transporter transmembrane region"/>
    <property type="match status" value="1"/>
</dbReference>
<evidence type="ECO:0000256" key="1">
    <source>
        <dbReference type="ARBA" id="ARBA00004651"/>
    </source>
</evidence>
<dbReference type="RefSeq" id="WP_104007282.1">
    <property type="nucleotide sequence ID" value="NZ_FNVD01000004.1"/>
</dbReference>
<keyword evidence="3 5" id="KW-1133">Transmembrane helix</keyword>
<dbReference type="AlphaFoldDB" id="A0A1H5UG80"/>
<proteinExistence type="predicted"/>
<dbReference type="GO" id="GO:0140359">
    <property type="term" value="F:ABC-type transporter activity"/>
    <property type="evidence" value="ECO:0007669"/>
    <property type="project" value="InterPro"/>
</dbReference>
<accession>A0A1H5UG80</accession>
<keyword evidence="8" id="KW-1185">Reference proteome</keyword>
<evidence type="ECO:0000256" key="4">
    <source>
        <dbReference type="ARBA" id="ARBA00023136"/>
    </source>
</evidence>
<evidence type="ECO:0000259" key="6">
    <source>
        <dbReference type="PROSITE" id="PS50929"/>
    </source>
</evidence>
<dbReference type="GO" id="GO:0005886">
    <property type="term" value="C:plasma membrane"/>
    <property type="evidence" value="ECO:0007669"/>
    <property type="project" value="UniProtKB-SubCell"/>
</dbReference>
<evidence type="ECO:0000256" key="3">
    <source>
        <dbReference type="ARBA" id="ARBA00022989"/>
    </source>
</evidence>
<evidence type="ECO:0000256" key="2">
    <source>
        <dbReference type="ARBA" id="ARBA00022692"/>
    </source>
</evidence>
<dbReference type="EMBL" id="FNVD01000004">
    <property type="protein sequence ID" value="SEF74040.1"/>
    <property type="molecule type" value="Genomic_DNA"/>
</dbReference>
<keyword evidence="2 5" id="KW-0812">Transmembrane</keyword>
<reference evidence="7 8" key="1">
    <citation type="submission" date="2016-10" db="EMBL/GenBank/DDBJ databases">
        <authorList>
            <person name="de Groot N.N."/>
        </authorList>
    </citation>
    <scope>NUCLEOTIDE SEQUENCE [LARGE SCALE GENOMIC DNA]</scope>
    <source>
        <strain evidence="7 8">DSM 23413</strain>
    </source>
</reference>
<sequence>MTLGKPRRTGPLRGRPLTLGSLFAAFWPRILGTWAMTLMEIALFALIPLLIGRAIDGLTGGDTAAFVQLAVALAVLILLGTLRRVFDTRAYGVMRVELGKDLARRSSDLPVSRLSARLGMGRELVDFLETELPEAMTALFRTFAAVVILFGFHPALAGTAAAAALVTLTIYGLAHGRFYRLNRALNEEAERQVQVLEGRSIPRLGAHLLALRRCEIRVSDTEGLVYGLIFTALLGSVLFNLWFATREIEITAGRVFSIVTYSWDFVEGALILPATLQSLSRLSEVTARINTPGNIR</sequence>
<comment type="subcellular location">
    <subcellularLocation>
        <location evidence="1">Cell membrane</location>
        <topology evidence="1">Multi-pass membrane protein</topology>
    </subcellularLocation>
</comment>
<gene>
    <name evidence="7" type="ORF">SAMN05421751_10444</name>
</gene>
<dbReference type="InterPro" id="IPR011527">
    <property type="entry name" value="ABC1_TM_dom"/>
</dbReference>
<dbReference type="Gene3D" id="1.20.1560.10">
    <property type="entry name" value="ABC transporter type 1, transmembrane domain"/>
    <property type="match status" value="1"/>
</dbReference>
<dbReference type="Pfam" id="PF13748">
    <property type="entry name" value="ABC_membrane_3"/>
    <property type="match status" value="1"/>
</dbReference>
<evidence type="ECO:0000256" key="5">
    <source>
        <dbReference type="SAM" id="Phobius"/>
    </source>
</evidence>
<dbReference type="GO" id="GO:0005524">
    <property type="term" value="F:ATP binding"/>
    <property type="evidence" value="ECO:0007669"/>
    <property type="project" value="InterPro"/>
</dbReference>
<dbReference type="OrthoDB" id="8443255at2"/>